<comment type="caution">
    <text evidence="8">The sequence shown here is derived from an EMBL/GenBank/DDBJ whole genome shotgun (WGS) entry which is preliminary data.</text>
</comment>
<protein>
    <submittedName>
        <fullName evidence="8">Serine/threonine-protein kinase</fullName>
    </submittedName>
</protein>
<accession>A0ABT5B074</accession>
<dbReference type="InterPro" id="IPR011009">
    <property type="entry name" value="Kinase-like_dom_sf"/>
</dbReference>
<dbReference type="SMART" id="SM00220">
    <property type="entry name" value="S_TKc"/>
    <property type="match status" value="1"/>
</dbReference>
<keyword evidence="6" id="KW-1133">Transmembrane helix</keyword>
<dbReference type="PANTHER" id="PTHR43289:SF34">
    <property type="entry name" value="SERINE_THREONINE-PROTEIN KINASE YBDM-RELATED"/>
    <property type="match status" value="1"/>
</dbReference>
<dbReference type="InterPro" id="IPR017441">
    <property type="entry name" value="Protein_kinase_ATP_BS"/>
</dbReference>
<dbReference type="SUPFAM" id="SSF56112">
    <property type="entry name" value="Protein kinase-like (PK-like)"/>
    <property type="match status" value="1"/>
</dbReference>
<dbReference type="InterPro" id="IPR028994">
    <property type="entry name" value="Integrin_alpha_N"/>
</dbReference>
<feature type="binding site" evidence="5">
    <location>
        <position position="52"/>
    </location>
    <ligand>
        <name>ATP</name>
        <dbReference type="ChEBI" id="CHEBI:30616"/>
    </ligand>
</feature>
<keyword evidence="6" id="KW-0472">Membrane</keyword>
<gene>
    <name evidence="8" type="ORF">POL58_01920</name>
</gene>
<dbReference type="Gene3D" id="3.30.200.20">
    <property type="entry name" value="Phosphorylase Kinase, domain 1"/>
    <property type="match status" value="1"/>
</dbReference>
<dbReference type="PROSITE" id="PS00108">
    <property type="entry name" value="PROTEIN_KINASE_ST"/>
    <property type="match status" value="1"/>
</dbReference>
<sequence length="1367" mass="144142">MTVSANAGQGGPPGEAPARIGRYALAGPIGRGGMGVVYLARDEVLGRRVAVKLLDSGAAPATQQARLLQEAQALARLAHPNVVTVHEAGEHAGRIFLAMEFVPGDTLRAWQRERVRDRAELLAVAVQAGHGLAAAHDAGLVHRDVKPDNIMVGADGRVRVMDFGLARLAHTRAGDDELASPPSPGPLTQVGAVIGTPGYMAPEQRRGAIVDVSGDIYSFCVVLYELLAGERPGGEAPQAVLVRRGVPAWLAAVVARGLLDDPAARWPTMHALLVALEQDPIARRRRRLRIAGIVALTGLVAAALVLGGLAWRAAIQRARVEQLAEDRLAAIGQVEDREAAFAAFVADPAHRGTRAVAHAWQRRGDEARAAGRSDEAIAAYARAYVDAAHPDDVTATLRSLAAAFQADGDGPALAPVVAELRARGVDDDELRAQSVFAALALRDLPGALADTPADSPWRPLLAALAAGHPRPTEMFWPVYALPPGGPAAYAFASASGETVLLDDRLAEVGRRPFGPNPPFGTTRKLVGGTDLIDLDAPDVVLWRAEHPVAYGATLRAGPGRPPVNLFQYIWPHLGFYRLVEAPGQSISAAVAHAGTHATEAAWEAAWSGDLDGDGREELIASFENPTYDLRVFDLDDDGALRLRWRGPAGFVRGIAGVRRGDEHLVAVVRDALDTAPDVYPEPPHLGGPPGVELLRWDGEALRPVAHVPSPHLDIHAFSHSLLAADLDGDGDDELIQCFRRGEDHGVLLARVTGDGGEARMIGGLDALLVVQSDDDLADELVVRLEAGQGTWVLGDGETAMPAVPPAFGPGATFPVDDDPWLAERTVHAEALARMGRAREAAAAYADFARMTADPDVRGRLLARAAALWSVVGDDEQVLAIDARLADDPRLGATALARSVAALDRLGRHVEAHAAAVRLAAHPARSDAEAAQAAAQIARLEPLVRPGARIDVDFADLARWHVERPAGLRRGPGRGELALTAVGPAPAAWLPLEWDGEALALEVELDADRLESGACLSVEVQDEAGAVLIGVRACGGARPSALNRNLSCRAGGGLPRVLYNRDVPSARSASRHVARVGWFRGGEAVCSAEGRGVAIPAPPASGPLRLVIGAMSDSRPAPAEGTLRRVTVHGARAGASAADDAWDRAARHLAAGDAIAARDVLGDSPARTPRERLILVDLRDRLGDVDGLTAALDAAAADLLAPAHRPDLALLIRTRPLAAAVLQRRLGGRLLPALAEIWSVLPVHRDDRETRQAALRELTAIGDLVPQGPDETAALARLLLVRGLLAAVEGLPDMAERDLGAALALDDGASTDELVDLHVALARRWISERPAVARAHARMAIQRSSDPELTRERLLREPALAGLLAGPT</sequence>
<evidence type="ECO:0000256" key="5">
    <source>
        <dbReference type="PROSITE-ProRule" id="PRU10141"/>
    </source>
</evidence>
<dbReference type="InterPro" id="IPR008271">
    <property type="entry name" value="Ser/Thr_kinase_AS"/>
</dbReference>
<dbReference type="RefSeq" id="WP_271994035.1">
    <property type="nucleotide sequence ID" value="NZ_JAQNDN010000001.1"/>
</dbReference>
<evidence type="ECO:0000256" key="4">
    <source>
        <dbReference type="ARBA" id="ARBA00022840"/>
    </source>
</evidence>
<dbReference type="SUPFAM" id="SSF69318">
    <property type="entry name" value="Integrin alpha N-terminal domain"/>
    <property type="match status" value="1"/>
</dbReference>
<reference evidence="8 9" key="1">
    <citation type="submission" date="2022-11" db="EMBL/GenBank/DDBJ databases">
        <title>Minimal conservation of predation-associated metabolite biosynthetic gene clusters underscores biosynthetic potential of Myxococcota including descriptions for ten novel species: Archangium lansinium sp. nov., Myxococcus landrumus sp. nov., Nannocystis bai.</title>
        <authorList>
            <person name="Ahearne A."/>
            <person name="Stevens C."/>
            <person name="Dowd S."/>
        </authorList>
    </citation>
    <scope>NUCLEOTIDE SEQUENCE [LARGE SCALE GENOMIC DNA]</scope>
    <source>
        <strain evidence="8 9">NCELM</strain>
    </source>
</reference>
<keyword evidence="3 8" id="KW-0418">Kinase</keyword>
<dbReference type="PROSITE" id="PS50011">
    <property type="entry name" value="PROTEIN_KINASE_DOM"/>
    <property type="match status" value="1"/>
</dbReference>
<evidence type="ECO:0000256" key="6">
    <source>
        <dbReference type="SAM" id="Phobius"/>
    </source>
</evidence>
<dbReference type="CDD" id="cd14014">
    <property type="entry name" value="STKc_PknB_like"/>
    <property type="match status" value="1"/>
</dbReference>
<feature type="transmembrane region" description="Helical" evidence="6">
    <location>
        <begin position="290"/>
        <end position="311"/>
    </location>
</feature>
<keyword evidence="9" id="KW-1185">Reference proteome</keyword>
<proteinExistence type="predicted"/>
<dbReference type="GO" id="GO:0016301">
    <property type="term" value="F:kinase activity"/>
    <property type="evidence" value="ECO:0007669"/>
    <property type="project" value="UniProtKB-KW"/>
</dbReference>
<dbReference type="InterPro" id="IPR000719">
    <property type="entry name" value="Prot_kinase_dom"/>
</dbReference>
<dbReference type="EMBL" id="JAQNDN010000001">
    <property type="protein sequence ID" value="MDC0666471.1"/>
    <property type="molecule type" value="Genomic_DNA"/>
</dbReference>
<evidence type="ECO:0000256" key="3">
    <source>
        <dbReference type="ARBA" id="ARBA00022777"/>
    </source>
</evidence>
<name>A0ABT5B074_9BACT</name>
<feature type="domain" description="Protein kinase" evidence="7">
    <location>
        <begin position="23"/>
        <end position="282"/>
    </location>
</feature>
<keyword evidence="4 5" id="KW-0067">ATP-binding</keyword>
<evidence type="ECO:0000313" key="8">
    <source>
        <dbReference type="EMBL" id="MDC0666471.1"/>
    </source>
</evidence>
<evidence type="ECO:0000256" key="2">
    <source>
        <dbReference type="ARBA" id="ARBA00022741"/>
    </source>
</evidence>
<evidence type="ECO:0000313" key="9">
    <source>
        <dbReference type="Proteomes" id="UP001217838"/>
    </source>
</evidence>
<evidence type="ECO:0000259" key="7">
    <source>
        <dbReference type="PROSITE" id="PS50011"/>
    </source>
</evidence>
<dbReference type="Proteomes" id="UP001217838">
    <property type="component" value="Unassembled WGS sequence"/>
</dbReference>
<dbReference type="PROSITE" id="PS00107">
    <property type="entry name" value="PROTEIN_KINASE_ATP"/>
    <property type="match status" value="1"/>
</dbReference>
<organism evidence="8 9">
    <name type="scientific">Nannocystis radixulma</name>
    <dbReference type="NCBI Taxonomy" id="2995305"/>
    <lineage>
        <taxon>Bacteria</taxon>
        <taxon>Pseudomonadati</taxon>
        <taxon>Myxococcota</taxon>
        <taxon>Polyangia</taxon>
        <taxon>Nannocystales</taxon>
        <taxon>Nannocystaceae</taxon>
        <taxon>Nannocystis</taxon>
    </lineage>
</organism>
<evidence type="ECO:0000256" key="1">
    <source>
        <dbReference type="ARBA" id="ARBA00022679"/>
    </source>
</evidence>
<dbReference type="PANTHER" id="PTHR43289">
    <property type="entry name" value="MITOGEN-ACTIVATED PROTEIN KINASE KINASE KINASE 20-RELATED"/>
    <property type="match status" value="1"/>
</dbReference>
<keyword evidence="1" id="KW-0808">Transferase</keyword>
<dbReference type="Gene3D" id="1.10.510.10">
    <property type="entry name" value="Transferase(Phosphotransferase) domain 1"/>
    <property type="match status" value="1"/>
</dbReference>
<dbReference type="Pfam" id="PF00069">
    <property type="entry name" value="Pkinase"/>
    <property type="match status" value="1"/>
</dbReference>
<keyword evidence="2 5" id="KW-0547">Nucleotide-binding</keyword>
<keyword evidence="6" id="KW-0812">Transmembrane</keyword>